<accession>A0ABW8AXL3</accession>
<dbReference type="Proteomes" id="UP001614216">
    <property type="component" value="Unassembled WGS sequence"/>
</dbReference>
<gene>
    <name evidence="2" type="ORF">ACIF0M_06205</name>
</gene>
<evidence type="ECO:0000313" key="2">
    <source>
        <dbReference type="EMBL" id="MFI7845133.1"/>
    </source>
</evidence>
<feature type="transmembrane region" description="Helical" evidence="1">
    <location>
        <begin position="545"/>
        <end position="566"/>
    </location>
</feature>
<feature type="transmembrane region" description="Helical" evidence="1">
    <location>
        <begin position="605"/>
        <end position="629"/>
    </location>
</feature>
<keyword evidence="1" id="KW-1133">Transmembrane helix</keyword>
<feature type="transmembrane region" description="Helical" evidence="1">
    <location>
        <begin position="572"/>
        <end position="593"/>
    </location>
</feature>
<feature type="transmembrane region" description="Helical" evidence="1">
    <location>
        <begin position="504"/>
        <end position="525"/>
    </location>
</feature>
<keyword evidence="1" id="KW-0472">Membrane</keyword>
<dbReference type="Pfam" id="PF09913">
    <property type="entry name" value="DUF2142"/>
    <property type="match status" value="1"/>
</dbReference>
<proteinExistence type="predicted"/>
<feature type="transmembrane region" description="Helical" evidence="1">
    <location>
        <begin position="155"/>
        <end position="175"/>
    </location>
</feature>
<dbReference type="InterPro" id="IPR018674">
    <property type="entry name" value="DUF2142_membrane"/>
</dbReference>
<feature type="transmembrane region" description="Helical" evidence="1">
    <location>
        <begin position="427"/>
        <end position="450"/>
    </location>
</feature>
<feature type="transmembrane region" description="Helical" evidence="1">
    <location>
        <begin position="307"/>
        <end position="334"/>
    </location>
</feature>
<comment type="caution">
    <text evidence="2">The sequence shown here is derived from an EMBL/GenBank/DDBJ whole genome shotgun (WGS) entry which is preliminary data.</text>
</comment>
<dbReference type="EMBL" id="JBITRD010000007">
    <property type="protein sequence ID" value="MFI7845133.1"/>
    <property type="molecule type" value="Genomic_DNA"/>
</dbReference>
<feature type="transmembrane region" description="Helical" evidence="1">
    <location>
        <begin position="187"/>
        <end position="207"/>
    </location>
</feature>
<organism evidence="2 3">
    <name type="scientific">Dorea amylophila</name>
    <dbReference type="NCBI Taxonomy" id="2981789"/>
    <lineage>
        <taxon>Bacteria</taxon>
        <taxon>Bacillati</taxon>
        <taxon>Bacillota</taxon>
        <taxon>Clostridia</taxon>
        <taxon>Lachnospirales</taxon>
        <taxon>Lachnospiraceae</taxon>
        <taxon>Dorea</taxon>
    </lineage>
</organism>
<protein>
    <submittedName>
        <fullName evidence="2">DUF2142 domain-containing protein</fullName>
    </submittedName>
</protein>
<sequence length="633" mass="72040">MVNYRQKWKRLVLMILISIIAGTGITIGVSGIHYYRAAENRGKYKIDSEQISEKKIITEKKEVKKTVVIKIPRQYVNKFTFEYTSADFSNLQIKVNKLNIYGVTENLEIQDKFMEGATRSVVNINGKVSKIKISYIDQEEPVEIHNYSIDNSFKINPLIGIFWTSIIFLLIFLIIFRKENAKHEGIAAFICIFVSSMCMLVIMPAYITGWDEQIHYVNAYELGVTKKSEHATRAQDYMYNNAAKINEVSSQANDSIEERLDMIRLMNVRKNEQGSVIDNFTIHLSSVGYVLQALALKIGNILHLSPYIYWMLGKLMNVLLYAIIMSLAVYIVPVGKRLLMVIAMLPIMIFQSTTYTYDVTVIAFLTLASAALVREIFSENQVFEYKWRIVFFASVLLGCLPKAVYAPLILGGLLLREDKFYSKKDKWIFKGSIIVGGLLLMSTFVLPTLIKPSVTGDARGGNTSTASQIEYVLGQPFAYAVVLIKNVSNTFFDYIMGNSILCNWAYLGIGNMTYCVSALLVGTTLTDTYADSKIKRKVYSLRVQIAMLMQYGMVIVLIWTALYLSFTEVGKTVISGVQARYYLPFLFGVYMCFRTDKIVNNMKKDVYQMIIMTISVILLFLQMFNMILIPKCL</sequence>
<dbReference type="RefSeq" id="WP_396569516.1">
    <property type="nucleotide sequence ID" value="NZ_JBITRD010000007.1"/>
</dbReference>
<evidence type="ECO:0000256" key="1">
    <source>
        <dbReference type="SAM" id="Phobius"/>
    </source>
</evidence>
<feature type="transmembrane region" description="Helical" evidence="1">
    <location>
        <begin position="389"/>
        <end position="415"/>
    </location>
</feature>
<reference evidence="2 3" key="1">
    <citation type="submission" date="2024-08" db="EMBL/GenBank/DDBJ databases">
        <authorList>
            <person name="Vancuren S.J."/>
            <person name="Allen-Vercoe E."/>
        </authorList>
    </citation>
    <scope>NUCLEOTIDE SEQUENCE [LARGE SCALE GENOMIC DNA]</scope>
    <source>
        <strain evidence="2 3">16-6-I_42_FAA</strain>
    </source>
</reference>
<evidence type="ECO:0000313" key="3">
    <source>
        <dbReference type="Proteomes" id="UP001614216"/>
    </source>
</evidence>
<keyword evidence="1" id="KW-0812">Transmembrane</keyword>
<feature type="transmembrane region" description="Helical" evidence="1">
    <location>
        <begin position="355"/>
        <end position="377"/>
    </location>
</feature>
<name>A0ABW8AXL3_9FIRM</name>
<feature type="transmembrane region" description="Helical" evidence="1">
    <location>
        <begin position="12"/>
        <end position="35"/>
    </location>
</feature>
<keyword evidence="3" id="KW-1185">Reference proteome</keyword>